<comment type="caution">
    <text evidence="2">The sequence shown here is derived from an EMBL/GenBank/DDBJ whole genome shotgun (WGS) entry which is preliminary data.</text>
</comment>
<feature type="region of interest" description="Disordered" evidence="1">
    <location>
        <begin position="147"/>
        <end position="227"/>
    </location>
</feature>
<evidence type="ECO:0000313" key="2">
    <source>
        <dbReference type="EMBL" id="MFC4852604.1"/>
    </source>
</evidence>
<feature type="compositionally biased region" description="Basic and acidic residues" evidence="1">
    <location>
        <begin position="362"/>
        <end position="371"/>
    </location>
</feature>
<feature type="region of interest" description="Disordered" evidence="1">
    <location>
        <begin position="519"/>
        <end position="549"/>
    </location>
</feature>
<dbReference type="RefSeq" id="WP_378054465.1">
    <property type="nucleotide sequence ID" value="NZ_JBHSIS010000002.1"/>
</dbReference>
<sequence length="671" mass="70169">MGETDPAQILPARKQVTETNVSAPAGTTPMMPPMGMPMSHQPATPGEPRGPADTDDVPDLPADTVAEPFGAPLAVTAHEAVTPVIPATMAETVVPRTFERLEPGITAEPATPLEPRGLLARTTPAEGGIEPLQPLESSRCRCCGDTHDGQEDRPFERGHDRAHDGEPRLDDDGAPTRDAVRDNEPRLVHDDVPSGDPAVPAGYGEPRGLERAVKPAGDVTDPVPTNGESDSCCCCCGDHHDFDRASGDTATGVPVIDDQDDPAGRGEHEDDDRCGPDGDEQRPGRHGNEHGDDHGDRYGGKGDGKHDDEDDCRHDGKHDGKGDGKHDPDSRGDGTPRDERARKSVNERPVTEPETAYAVRHRAPDATKHTPGETMAPPPRANRLEKLADSGPGPGKPAQSARLVSQKPASTTSSVPAGQTVPAAQLVPAAQFVPAAPPNEDDTSPSKPAETARGYRMLAPTPVPTESGTPPPVPLQPVVTTPRPQQDGSGNPPVPPPTEVNSQSTPAYRTTAVPAVVGSPESVGANPHTSPFTLGGTNGQTTVPPADGNVGPDPNVKFDEGQYNQLINVIADVEAGVFDSVVMGDVYLGTELKLQPSGQKWPPAVDLVNKGSGFGGSVDTQNTSLGDSLSSFHDALEEAKAVFKNTDDLAAYDATKFTTEYPGFNGGLPGA</sequence>
<feature type="compositionally biased region" description="Low complexity" evidence="1">
    <location>
        <begin position="476"/>
        <end position="486"/>
    </location>
</feature>
<accession>A0ABV9RVA9</accession>
<dbReference type="EMBL" id="JBHSIS010000002">
    <property type="protein sequence ID" value="MFC4852604.1"/>
    <property type="molecule type" value="Genomic_DNA"/>
</dbReference>
<reference evidence="3" key="1">
    <citation type="journal article" date="2019" name="Int. J. Syst. Evol. Microbiol.">
        <title>The Global Catalogue of Microorganisms (GCM) 10K type strain sequencing project: providing services to taxonomists for standard genome sequencing and annotation.</title>
        <authorList>
            <consortium name="The Broad Institute Genomics Platform"/>
            <consortium name="The Broad Institute Genome Sequencing Center for Infectious Disease"/>
            <person name="Wu L."/>
            <person name="Ma J."/>
        </authorList>
    </citation>
    <scope>NUCLEOTIDE SEQUENCE [LARGE SCALE GENOMIC DNA]</scope>
    <source>
        <strain evidence="3">ZS-22-S1</strain>
    </source>
</reference>
<feature type="region of interest" description="Disordered" evidence="1">
    <location>
        <begin position="247"/>
        <end position="506"/>
    </location>
</feature>
<keyword evidence="3" id="KW-1185">Reference proteome</keyword>
<gene>
    <name evidence="2" type="ORF">ACFPCV_03745</name>
</gene>
<evidence type="ECO:0000256" key="1">
    <source>
        <dbReference type="SAM" id="MobiDB-lite"/>
    </source>
</evidence>
<feature type="compositionally biased region" description="Basic and acidic residues" evidence="1">
    <location>
        <begin position="147"/>
        <end position="192"/>
    </location>
</feature>
<proteinExistence type="predicted"/>
<dbReference type="Proteomes" id="UP001595859">
    <property type="component" value="Unassembled WGS sequence"/>
</dbReference>
<feature type="region of interest" description="Disordered" evidence="1">
    <location>
        <begin position="1"/>
        <end position="66"/>
    </location>
</feature>
<organism evidence="2 3">
    <name type="scientific">Actinophytocola glycyrrhizae</name>
    <dbReference type="NCBI Taxonomy" id="2044873"/>
    <lineage>
        <taxon>Bacteria</taxon>
        <taxon>Bacillati</taxon>
        <taxon>Actinomycetota</taxon>
        <taxon>Actinomycetes</taxon>
        <taxon>Pseudonocardiales</taxon>
        <taxon>Pseudonocardiaceae</taxon>
    </lineage>
</organism>
<evidence type="ECO:0000313" key="3">
    <source>
        <dbReference type="Proteomes" id="UP001595859"/>
    </source>
</evidence>
<feature type="compositionally biased region" description="Low complexity" evidence="1">
    <location>
        <begin position="419"/>
        <end position="434"/>
    </location>
</feature>
<feature type="compositionally biased region" description="Basic and acidic residues" evidence="1">
    <location>
        <begin position="262"/>
        <end position="351"/>
    </location>
</feature>
<name>A0ABV9RVA9_9PSEU</name>
<protein>
    <submittedName>
        <fullName evidence="2">Uncharacterized protein</fullName>
    </submittedName>
</protein>
<feature type="compositionally biased region" description="Polar residues" evidence="1">
    <location>
        <begin position="407"/>
        <end position="417"/>
    </location>
</feature>